<dbReference type="AlphaFoldDB" id="A0A554WLU9"/>
<proteinExistence type="inferred from homology"/>
<dbReference type="EMBL" id="VJNA01000016">
    <property type="protein sequence ID" value="TSE24555.1"/>
    <property type="molecule type" value="Genomic_DNA"/>
</dbReference>
<accession>A0A554WLU9</accession>
<dbReference type="PIRSF" id="PIRSF038934">
    <property type="entry name" value="HyaE_HupG"/>
    <property type="match status" value="1"/>
</dbReference>
<gene>
    <name evidence="3" type="primary">hyaE</name>
    <name evidence="3" type="ORF">Taqua_01489</name>
</gene>
<evidence type="ECO:0000313" key="3">
    <source>
        <dbReference type="EMBL" id="TSE24555.1"/>
    </source>
</evidence>
<dbReference type="RefSeq" id="WP_144326102.1">
    <property type="nucleotide sequence ID" value="NZ_VJNA01000016.1"/>
</dbReference>
<comment type="caution">
    <text evidence="3">The sequence shown here is derived from an EMBL/GenBank/DDBJ whole genome shotgun (WGS) entry which is preliminary data.</text>
</comment>
<dbReference type="InterPro" id="IPR036249">
    <property type="entry name" value="Thioredoxin-like_sf"/>
</dbReference>
<dbReference type="CDD" id="cd02965">
    <property type="entry name" value="HyaE"/>
    <property type="match status" value="1"/>
</dbReference>
<reference evidence="3 4" key="1">
    <citation type="submission" date="2019-07" db="EMBL/GenBank/DDBJ databases">
        <title>Tepidimonas aquatica CLN-1 draft genome.</title>
        <authorList>
            <person name="Da Costa M.S."/>
            <person name="Froufe H.J.C."/>
            <person name="Egas C."/>
            <person name="Albuquerque L."/>
        </authorList>
    </citation>
    <scope>NUCLEOTIDE SEQUENCE [LARGE SCALE GENOMIC DNA]</scope>
    <source>
        <strain evidence="3 4">CLN-1</strain>
    </source>
</reference>
<name>A0A554WLU9_9BURK</name>
<dbReference type="SUPFAM" id="SSF52833">
    <property type="entry name" value="Thioredoxin-like"/>
    <property type="match status" value="1"/>
</dbReference>
<dbReference type="InterPro" id="IPR010893">
    <property type="entry name" value="NiFe-hyd_mat_HyaE"/>
</dbReference>
<evidence type="ECO:0000256" key="1">
    <source>
        <dbReference type="ARBA" id="ARBA00009004"/>
    </source>
</evidence>
<dbReference type="Gene3D" id="3.40.30.10">
    <property type="entry name" value="Glutaredoxin"/>
    <property type="match status" value="1"/>
</dbReference>
<evidence type="ECO:0000313" key="4">
    <source>
        <dbReference type="Proteomes" id="UP000318554"/>
    </source>
</evidence>
<dbReference type="Pfam" id="PF07449">
    <property type="entry name" value="HyaE"/>
    <property type="match status" value="1"/>
</dbReference>
<keyword evidence="4" id="KW-1185">Reference proteome</keyword>
<sequence>MTQLHPLIQRLTAEYGLPLLDPGNLNTFCDAPGDAVLFCGGDPVQHPECLDVAVVLPELLRAFPGRFRAAVVSTALESEIQARYGFNRKPTLVFLRGGAYIGALSGIQDWAVYLDRIQELLAAPPSRPPSIGIAVNALGPAVCH</sequence>
<protein>
    <recommendedName>
        <fullName evidence="2">Hydrogenase expression/formation protein</fullName>
    </recommendedName>
</protein>
<comment type="similarity">
    <text evidence="1 2">Belongs to the HupG/HyaE family.</text>
</comment>
<dbReference type="OrthoDB" id="6560050at2"/>
<organism evidence="3 4">
    <name type="scientific">Tepidimonas aquatica</name>
    <dbReference type="NCBI Taxonomy" id="247482"/>
    <lineage>
        <taxon>Bacteria</taxon>
        <taxon>Pseudomonadati</taxon>
        <taxon>Pseudomonadota</taxon>
        <taxon>Betaproteobacteria</taxon>
        <taxon>Burkholderiales</taxon>
        <taxon>Tepidimonas</taxon>
    </lineage>
</organism>
<evidence type="ECO:0000256" key="2">
    <source>
        <dbReference type="PIRNR" id="PIRNR038934"/>
    </source>
</evidence>
<dbReference type="Proteomes" id="UP000318554">
    <property type="component" value="Unassembled WGS sequence"/>
</dbReference>